<feature type="transmembrane region" description="Helical" evidence="1">
    <location>
        <begin position="37"/>
        <end position="56"/>
    </location>
</feature>
<reference evidence="2" key="1">
    <citation type="submission" date="2022-01" db="EMBL/GenBank/DDBJ databases">
        <title>Colwellia maritima, isolated from seawater.</title>
        <authorList>
            <person name="Kristyanto S."/>
            <person name="Jung J."/>
            <person name="Jeon C.O."/>
        </authorList>
    </citation>
    <scope>NUCLEOTIDE SEQUENCE</scope>
    <source>
        <strain evidence="2">MSW7</strain>
    </source>
</reference>
<protein>
    <submittedName>
        <fullName evidence="2">Uncharacterized protein</fullName>
    </submittedName>
</protein>
<dbReference type="EMBL" id="JAKKSL010000002">
    <property type="protein sequence ID" value="MCI2283746.1"/>
    <property type="molecule type" value="Genomic_DNA"/>
</dbReference>
<keyword evidence="1" id="KW-0812">Transmembrane</keyword>
<feature type="transmembrane region" description="Helical" evidence="1">
    <location>
        <begin position="87"/>
        <end position="105"/>
    </location>
</feature>
<feature type="transmembrane region" description="Helical" evidence="1">
    <location>
        <begin position="6"/>
        <end position="25"/>
    </location>
</feature>
<dbReference type="RefSeq" id="WP_242285925.1">
    <property type="nucleotide sequence ID" value="NZ_JAKKSL010000002.1"/>
</dbReference>
<name>A0ABS9X0G8_9GAMM</name>
<evidence type="ECO:0000256" key="1">
    <source>
        <dbReference type="SAM" id="Phobius"/>
    </source>
</evidence>
<keyword evidence="3" id="KW-1185">Reference proteome</keyword>
<sequence length="107" mass="11777">MMFIELMGAMLSGMILGGLAYFLAMGGLLQLTEQIDLITPGVISVMLFGLLIGWKFDFSLVVFFENTSSEITDAHSAVSSMSGRLKYVFLIIGFMLGTKFGFWTVSR</sequence>
<keyword evidence="1" id="KW-1133">Transmembrane helix</keyword>
<keyword evidence="1" id="KW-0472">Membrane</keyword>
<gene>
    <name evidence="2" type="ORF">L3081_10475</name>
</gene>
<evidence type="ECO:0000313" key="2">
    <source>
        <dbReference type="EMBL" id="MCI2283746.1"/>
    </source>
</evidence>
<comment type="caution">
    <text evidence="2">The sequence shown here is derived from an EMBL/GenBank/DDBJ whole genome shotgun (WGS) entry which is preliminary data.</text>
</comment>
<accession>A0ABS9X0G8</accession>
<organism evidence="2 3">
    <name type="scientific">Colwellia maritima</name>
    <dbReference type="NCBI Taxonomy" id="2912588"/>
    <lineage>
        <taxon>Bacteria</taxon>
        <taxon>Pseudomonadati</taxon>
        <taxon>Pseudomonadota</taxon>
        <taxon>Gammaproteobacteria</taxon>
        <taxon>Alteromonadales</taxon>
        <taxon>Colwelliaceae</taxon>
        <taxon>Colwellia</taxon>
    </lineage>
</organism>
<proteinExistence type="predicted"/>
<evidence type="ECO:0000313" key="3">
    <source>
        <dbReference type="Proteomes" id="UP001139646"/>
    </source>
</evidence>
<dbReference type="Proteomes" id="UP001139646">
    <property type="component" value="Unassembled WGS sequence"/>
</dbReference>